<feature type="compositionally biased region" description="Polar residues" evidence="1">
    <location>
        <begin position="32"/>
        <end position="44"/>
    </location>
</feature>
<dbReference type="AlphaFoldDB" id="A0AAV0GVT7"/>
<feature type="region of interest" description="Disordered" evidence="1">
    <location>
        <begin position="1"/>
        <end position="59"/>
    </location>
</feature>
<name>A0AAV0GVT7_9ROSI</name>
<evidence type="ECO:0000313" key="2">
    <source>
        <dbReference type="EMBL" id="CAI0376783.1"/>
    </source>
</evidence>
<sequence length="129" mass="14160">MGIGPEMAKACSSSSSLPPQQLPWPHTLTHPHLSTSGFSLSSLPTAKEQTKNQSLEPRTEDTVPFWLRRLRTVLEYPTHTRLSSSTSTAVGRQACNPSLLGIPEPATVFELRQTLEDAKSSISYLKLQS</sequence>
<dbReference type="Proteomes" id="UP001154282">
    <property type="component" value="Unassembled WGS sequence"/>
</dbReference>
<evidence type="ECO:0000256" key="1">
    <source>
        <dbReference type="SAM" id="MobiDB-lite"/>
    </source>
</evidence>
<accession>A0AAV0GVT7</accession>
<dbReference type="EMBL" id="CAMGYJ010000002">
    <property type="protein sequence ID" value="CAI0376783.1"/>
    <property type="molecule type" value="Genomic_DNA"/>
</dbReference>
<organism evidence="2 3">
    <name type="scientific">Linum tenue</name>
    <dbReference type="NCBI Taxonomy" id="586396"/>
    <lineage>
        <taxon>Eukaryota</taxon>
        <taxon>Viridiplantae</taxon>
        <taxon>Streptophyta</taxon>
        <taxon>Embryophyta</taxon>
        <taxon>Tracheophyta</taxon>
        <taxon>Spermatophyta</taxon>
        <taxon>Magnoliopsida</taxon>
        <taxon>eudicotyledons</taxon>
        <taxon>Gunneridae</taxon>
        <taxon>Pentapetalae</taxon>
        <taxon>rosids</taxon>
        <taxon>fabids</taxon>
        <taxon>Malpighiales</taxon>
        <taxon>Linaceae</taxon>
        <taxon>Linum</taxon>
    </lineage>
</organism>
<evidence type="ECO:0000313" key="3">
    <source>
        <dbReference type="Proteomes" id="UP001154282"/>
    </source>
</evidence>
<gene>
    <name evidence="2" type="ORF">LITE_LOCUS1172</name>
</gene>
<comment type="caution">
    <text evidence="2">The sequence shown here is derived from an EMBL/GenBank/DDBJ whole genome shotgun (WGS) entry which is preliminary data.</text>
</comment>
<keyword evidence="3" id="KW-1185">Reference proteome</keyword>
<reference evidence="2" key="1">
    <citation type="submission" date="2022-08" db="EMBL/GenBank/DDBJ databases">
        <authorList>
            <person name="Gutierrez-Valencia J."/>
        </authorList>
    </citation>
    <scope>NUCLEOTIDE SEQUENCE</scope>
</reference>
<protein>
    <submittedName>
        <fullName evidence="2">Uncharacterized protein</fullName>
    </submittedName>
</protein>
<proteinExistence type="predicted"/>